<dbReference type="GO" id="GO:0016787">
    <property type="term" value="F:hydrolase activity"/>
    <property type="evidence" value="ECO:0007669"/>
    <property type="project" value="InterPro"/>
</dbReference>
<dbReference type="Pfam" id="PF00731">
    <property type="entry name" value="AIRC"/>
    <property type="match status" value="1"/>
</dbReference>
<organism evidence="2 3">
    <name type="scientific">Pontiella desulfatans</name>
    <dbReference type="NCBI Taxonomy" id="2750659"/>
    <lineage>
        <taxon>Bacteria</taxon>
        <taxon>Pseudomonadati</taxon>
        <taxon>Kiritimatiellota</taxon>
        <taxon>Kiritimatiellia</taxon>
        <taxon>Kiritimatiellales</taxon>
        <taxon>Pontiellaceae</taxon>
        <taxon>Pontiella</taxon>
    </lineage>
</organism>
<dbReference type="RefSeq" id="WP_136078941.1">
    <property type="nucleotide sequence ID" value="NZ_CAAHFG010000001.1"/>
</dbReference>
<dbReference type="EMBL" id="CAAHFG010000001">
    <property type="protein sequence ID" value="VGO13365.1"/>
    <property type="molecule type" value="Genomic_DNA"/>
</dbReference>
<dbReference type="PANTHER" id="PTHR43064:SF1">
    <property type="entry name" value="SLL1489 PROTEIN"/>
    <property type="match status" value="1"/>
</dbReference>
<evidence type="ECO:0000259" key="1">
    <source>
        <dbReference type="SMART" id="SM01001"/>
    </source>
</evidence>
<dbReference type="InterPro" id="IPR000031">
    <property type="entry name" value="PurE_dom"/>
</dbReference>
<reference evidence="2 3" key="1">
    <citation type="submission" date="2019-04" db="EMBL/GenBank/DDBJ databases">
        <authorList>
            <person name="Van Vliet M D."/>
        </authorList>
    </citation>
    <scope>NUCLEOTIDE SEQUENCE [LARGE SCALE GENOMIC DNA]</scope>
    <source>
        <strain evidence="2 3">F1</strain>
    </source>
</reference>
<dbReference type="SMART" id="SM01001">
    <property type="entry name" value="AIRC"/>
    <property type="match status" value="1"/>
</dbReference>
<accession>A0A6C2U0G7</accession>
<feature type="domain" description="PurE" evidence="1">
    <location>
        <begin position="118"/>
        <end position="250"/>
    </location>
</feature>
<dbReference type="InterPro" id="IPR039476">
    <property type="entry name" value="P2CMN_synthase_LarB"/>
</dbReference>
<dbReference type="Proteomes" id="UP000366872">
    <property type="component" value="Unassembled WGS sequence"/>
</dbReference>
<keyword evidence="3" id="KW-1185">Reference proteome</keyword>
<dbReference type="GO" id="GO:0006189">
    <property type="term" value="P:'de novo' IMP biosynthetic process"/>
    <property type="evidence" value="ECO:0007669"/>
    <property type="project" value="InterPro"/>
</dbReference>
<sequence>MEIDKLVKLLTQFKQGEVDLPETLSTLKQLPFEDMGFAKVDHHRALRTGYPEVVFCQGKTHEQVEKIFQALEKHNDNILMTRAEPALFERLAKVDGRLVYNELGRTISLENEGRQKSGSVLVISAGTADIPVAEEAAVTASISGANVERLYDCGVAGIHRLLAQTDKIQQARCIVAVAGMEGALPSVVGGLAPCPVIAVPTSVGYGSHLNGLAPLFTMLNSCAPNITVVNIDNGFGGGFSAAMINNGVKCDP</sequence>
<evidence type="ECO:0000313" key="3">
    <source>
        <dbReference type="Proteomes" id="UP000366872"/>
    </source>
</evidence>
<protein>
    <recommendedName>
        <fullName evidence="1">PurE domain-containing protein</fullName>
    </recommendedName>
</protein>
<dbReference type="NCBIfam" id="NF033503">
    <property type="entry name" value="LarB"/>
    <property type="match status" value="1"/>
</dbReference>
<dbReference type="PANTHER" id="PTHR43064">
    <property type="entry name" value="PHOSPHORIBOSYLAMINOIMIDAZOLE CARBOXYLASE-RELATED"/>
    <property type="match status" value="1"/>
</dbReference>
<dbReference type="AlphaFoldDB" id="A0A6C2U0G7"/>
<dbReference type="Gene3D" id="3.40.50.1970">
    <property type="match status" value="1"/>
</dbReference>
<name>A0A6C2U0G7_PONDE</name>
<proteinExistence type="predicted"/>
<dbReference type="SUPFAM" id="SSF52255">
    <property type="entry name" value="N5-CAIR mutase (phosphoribosylaminoimidazole carboxylase, PurE)"/>
    <property type="match status" value="1"/>
</dbReference>
<gene>
    <name evidence="2" type="ORF">PDESU_01921</name>
</gene>
<evidence type="ECO:0000313" key="2">
    <source>
        <dbReference type="EMBL" id="VGO13365.1"/>
    </source>
</evidence>